<evidence type="ECO:0000313" key="2">
    <source>
        <dbReference type="EMBL" id="MFG3817027.1"/>
    </source>
</evidence>
<name>A0ABW7C7B8_9CYAN</name>
<dbReference type="PANTHER" id="PTHR12935:SF0">
    <property type="entry name" value="GAMMA-GLUTAMYLCYCLOTRANSFERASE"/>
    <property type="match status" value="1"/>
</dbReference>
<dbReference type="EMBL" id="JAZAQF010000028">
    <property type="protein sequence ID" value="MFG3817027.1"/>
    <property type="molecule type" value="Genomic_DNA"/>
</dbReference>
<proteinExistence type="predicted"/>
<keyword evidence="1" id="KW-0456">Lyase</keyword>
<dbReference type="InterPro" id="IPR013024">
    <property type="entry name" value="GGCT-like"/>
</dbReference>
<dbReference type="SUPFAM" id="SSF110857">
    <property type="entry name" value="Gamma-glutamyl cyclotransferase-like"/>
    <property type="match status" value="1"/>
</dbReference>
<dbReference type="Gene3D" id="3.10.490.10">
    <property type="entry name" value="Gamma-glutamyl cyclotransferase-like"/>
    <property type="match status" value="1"/>
</dbReference>
<dbReference type="RefSeq" id="WP_393011049.1">
    <property type="nucleotide sequence ID" value="NZ_JAZAQF010000028.1"/>
</dbReference>
<reference evidence="3" key="1">
    <citation type="journal article" date="2024" name="Algal Res.">
        <title>Biochemical, toxicological and genomic investigation of a high-biomass producing Limnothrix strain isolated from Italian shallow drinking water reservoir.</title>
        <authorList>
            <person name="Simonazzi M."/>
            <person name="Shishido T.K."/>
            <person name="Delbaje E."/>
            <person name="Wahlsten M."/>
            <person name="Fewer D.P."/>
            <person name="Sivonen K."/>
            <person name="Pezzolesi L."/>
            <person name="Pistocchi R."/>
        </authorList>
    </citation>
    <scope>NUCLEOTIDE SEQUENCE [LARGE SCALE GENOMIC DNA]</scope>
    <source>
        <strain evidence="3">LRLZ20PSL1</strain>
    </source>
</reference>
<dbReference type="Proteomes" id="UP001604335">
    <property type="component" value="Unassembled WGS sequence"/>
</dbReference>
<comment type="caution">
    <text evidence="2">The sequence shown here is derived from an EMBL/GenBank/DDBJ whole genome shotgun (WGS) entry which is preliminary data.</text>
</comment>
<keyword evidence="3" id="KW-1185">Reference proteome</keyword>
<organism evidence="2 3">
    <name type="scientific">Limnothrix redekei LRLZ20PSL1</name>
    <dbReference type="NCBI Taxonomy" id="3112953"/>
    <lineage>
        <taxon>Bacteria</taxon>
        <taxon>Bacillati</taxon>
        <taxon>Cyanobacteriota</taxon>
        <taxon>Cyanophyceae</taxon>
        <taxon>Pseudanabaenales</taxon>
        <taxon>Pseudanabaenaceae</taxon>
        <taxon>Limnothrix</taxon>
    </lineage>
</organism>
<dbReference type="InterPro" id="IPR017939">
    <property type="entry name" value="G-Glutamylcylcotransferase"/>
</dbReference>
<protein>
    <submittedName>
        <fullName evidence="2">Gamma-glutamylcyclotransferase</fullName>
    </submittedName>
</protein>
<dbReference type="InterPro" id="IPR036568">
    <property type="entry name" value="GGCT-like_sf"/>
</dbReference>
<dbReference type="CDD" id="cd06661">
    <property type="entry name" value="GGCT_like"/>
    <property type="match status" value="1"/>
</dbReference>
<dbReference type="Pfam" id="PF13772">
    <property type="entry name" value="AIG2_2"/>
    <property type="match status" value="1"/>
</dbReference>
<dbReference type="PANTHER" id="PTHR12935">
    <property type="entry name" value="GAMMA-GLUTAMYLCYCLOTRANSFERASE"/>
    <property type="match status" value="1"/>
</dbReference>
<accession>A0ABW7C7B8</accession>
<gene>
    <name evidence="2" type="ORF">VPK24_05215</name>
</gene>
<evidence type="ECO:0000256" key="1">
    <source>
        <dbReference type="ARBA" id="ARBA00023239"/>
    </source>
</evidence>
<evidence type="ECO:0000313" key="3">
    <source>
        <dbReference type="Proteomes" id="UP001604335"/>
    </source>
</evidence>
<sequence>MNPSRPAPIAAPVAPQASLTNGSLAEPTFLYFAYGSCMCPVDLQRTLGEPAYPYLVGTAMLEGYRLGFNWRSPRRECGVLDVVPDARSRVFGVLYALPWRLSDQLDDREDVPRGGYRRETITVTSQGQTYRDVRTYVVVDKLPRELAPNDWYFTVVMRGATTCGLPEEYCWKLFHHMAQLQRQHHHHQYPHPHPYHPQAS</sequence>